<dbReference type="PANTHER" id="PTHR24006">
    <property type="entry name" value="UBIQUITIN CARBOXYL-TERMINAL HYDROLASE"/>
    <property type="match status" value="1"/>
</dbReference>
<organism evidence="3 4">
    <name type="scientific">Trichomonas vaginalis (strain ATCC PRA-98 / G3)</name>
    <dbReference type="NCBI Taxonomy" id="412133"/>
    <lineage>
        <taxon>Eukaryota</taxon>
        <taxon>Metamonada</taxon>
        <taxon>Parabasalia</taxon>
        <taxon>Trichomonadida</taxon>
        <taxon>Trichomonadidae</taxon>
        <taxon>Trichomonas</taxon>
    </lineage>
</organism>
<dbReference type="Proteomes" id="UP000001542">
    <property type="component" value="Unassembled WGS sequence"/>
</dbReference>
<dbReference type="InterPro" id="IPR038765">
    <property type="entry name" value="Papain-like_cys_pep_sf"/>
</dbReference>
<dbReference type="GO" id="GO:0004843">
    <property type="term" value="F:cysteine-type deubiquitinase activity"/>
    <property type="evidence" value="ECO:0000318"/>
    <property type="project" value="GO_Central"/>
</dbReference>
<keyword evidence="3" id="KW-0378">Hydrolase</keyword>
<protein>
    <submittedName>
        <fullName evidence="3">Clan CA, family C19, ubiquitin hydrolase-like cysteine peptidase</fullName>
    </submittedName>
</protein>
<dbReference type="InterPro" id="IPR018200">
    <property type="entry name" value="USP_CS"/>
</dbReference>
<dbReference type="AlphaFoldDB" id="A2DB19"/>
<dbReference type="SMR" id="A2DB19"/>
<name>A2DB19_TRIV3</name>
<sequence>MSKHKPPQDGTESLICEGKTYSGSFYVDSVDKLLDVYTSKKFLGDNLSLYVEISRKINSYTDSLVLYFIFLSDINSSFSGEVEFSHPNLNTPCYKSENPNLYVYSKTSRFYFKEKPNTVIPQFTNGFVLKFKLIEKEKTDFQNNFSSLKNKLTFPSTDPIPLNPFLTHVQFTRSSSPTIFYSSVFEFEKTKFAFALYRDEKQPRYKLNAMLSAGINLKSTLKLSISICNTSFTVEMKPTMKNPTYDTNLTDKDVESFLNKENVNILVQSDSLRIFNPVPTTPTETNNLWGSRKDTPTYASKLNPFSFAAKKEKQEEKVLDLGDRKPEKEEKEENLDKIIQNKKSTFTPASMPASSLPTPKIVEGFVGLQNQGATCYLNSAIQSFFHTPAFRRLVFQIPTTGEEDPAKCVPLALQRLFGQMTFSNSAVSTKILTTSFGWTSTMVAQQHDIQEFIRVLTDNLETKLKQSNLDKELTDIYVGKLRNYRRGINVNYVSETNEIFYDLSLPVLGCNNIEESFSKYIEVEELTGENQYNTEEFGLQDIKLGTEFVSFPSVLQIHLGRWQYSQKSGTMEKINTKFEFSDELDLTKFLAENNSDKDGKPIYKLTGVLVHSGRYGGGHYYAYLWNEEKKMWIKFNDSIVTTSTEKDAINDNFGGLSDAGIAKTHSAYMLIYVRKSDIEKIMKPVEKDQIQKHILDWLENGDKPVISKEEKQYLKVSFVRFDEMTGFGSNLIQNKPSEQIDFEIPVLNSQLYKTAFEKYKTHNLRLFECKLKPEKLLANDEAVLHSTNVLKEIVVAVEINENNNFEDPTNKFLLFPRLYKDKNLIPLEHMFIDSDSTIFNLEMFLRKREKINKPLKISVVSTDSSITTLKRSSRFSPNITNGTAFAVEIEDVEEYNYEKDENGIIDLFKFTPDSFSKFYDENNNAGYLDVYEIDNDQPQFTFKPSKVTMSIDELKYHLSRACGFEYQPQRDSLQIFKQGTDGKPSDTSINTKTYPLVKSLFSTNNDSNCRIYYNFIKDVSEAALADMVAYSVVYSEDNIHNTKSAKLILPRGRTYNDIIVEASKKFEKDLTNCQILIFSSDKLINQIVVDKSILASIYQTIRLEIPKKVTSNSSQKVDGNLTNSGQIFEQENEIGIEVTKANQQNIGILNVISKENTMKSEFICGGIIYIKEDETLAELSSRLETKVAELNNDKGSYMIKPQYAEAKIPTEKSVVLHIMRNCKSNNLVFDVSGKSKQKSTPMARATSLKIYN</sequence>
<dbReference type="InParanoid" id="A2DB19"/>
<reference evidence="3" key="1">
    <citation type="submission" date="2006-10" db="EMBL/GenBank/DDBJ databases">
        <authorList>
            <person name="Amadeo P."/>
            <person name="Zhao Q."/>
            <person name="Wortman J."/>
            <person name="Fraser-Liggett C."/>
            <person name="Carlton J."/>
        </authorList>
    </citation>
    <scope>NUCLEOTIDE SEQUENCE</scope>
    <source>
        <strain evidence="3">G3</strain>
    </source>
</reference>
<gene>
    <name evidence="3" type="ORF">TVAG_378280</name>
</gene>
<dbReference type="GO" id="GO:0005829">
    <property type="term" value="C:cytosol"/>
    <property type="evidence" value="ECO:0000318"/>
    <property type="project" value="GO_Central"/>
</dbReference>
<dbReference type="PANTHER" id="PTHR24006:SF644">
    <property type="entry name" value="UBIQUITIN CARBOXYL-TERMINAL HYDROLASE 7"/>
    <property type="match status" value="1"/>
</dbReference>
<proteinExistence type="predicted"/>
<feature type="compositionally biased region" description="Basic and acidic residues" evidence="1">
    <location>
        <begin position="316"/>
        <end position="336"/>
    </location>
</feature>
<dbReference type="Pfam" id="PF00443">
    <property type="entry name" value="UCH"/>
    <property type="match status" value="1"/>
</dbReference>
<dbReference type="KEGG" id="tva:5467904"/>
<dbReference type="InterPro" id="IPR001394">
    <property type="entry name" value="Peptidase_C19_UCH"/>
</dbReference>
<dbReference type="EMBL" id="DS113184">
    <property type="protein sequence ID" value="EAY22349.1"/>
    <property type="molecule type" value="Genomic_DNA"/>
</dbReference>
<dbReference type="PROSITE" id="PS00972">
    <property type="entry name" value="USP_1"/>
    <property type="match status" value="1"/>
</dbReference>
<dbReference type="Gene3D" id="3.90.70.10">
    <property type="entry name" value="Cysteine proteinases"/>
    <property type="match status" value="1"/>
</dbReference>
<dbReference type="InterPro" id="IPR050164">
    <property type="entry name" value="Peptidase_C19"/>
</dbReference>
<keyword evidence="4" id="KW-1185">Reference proteome</keyword>
<dbReference type="eggNOG" id="KOG1863">
    <property type="taxonomic scope" value="Eukaryota"/>
</dbReference>
<dbReference type="STRING" id="5722.A2DB19"/>
<feature type="region of interest" description="Disordered" evidence="1">
    <location>
        <begin position="316"/>
        <end position="342"/>
    </location>
</feature>
<dbReference type="SUPFAM" id="SSF54001">
    <property type="entry name" value="Cysteine proteinases"/>
    <property type="match status" value="1"/>
</dbReference>
<reference evidence="3" key="2">
    <citation type="journal article" date="2007" name="Science">
        <title>Draft genome sequence of the sexually transmitted pathogen Trichomonas vaginalis.</title>
        <authorList>
            <person name="Carlton J.M."/>
            <person name="Hirt R.P."/>
            <person name="Silva J.C."/>
            <person name="Delcher A.L."/>
            <person name="Schatz M."/>
            <person name="Zhao Q."/>
            <person name="Wortman J.R."/>
            <person name="Bidwell S.L."/>
            <person name="Alsmark U.C.M."/>
            <person name="Besteiro S."/>
            <person name="Sicheritz-Ponten T."/>
            <person name="Noel C.J."/>
            <person name="Dacks J.B."/>
            <person name="Foster P.G."/>
            <person name="Simillion C."/>
            <person name="Van de Peer Y."/>
            <person name="Miranda-Saavedra D."/>
            <person name="Barton G.J."/>
            <person name="Westrop G.D."/>
            <person name="Mueller S."/>
            <person name="Dessi D."/>
            <person name="Fiori P.L."/>
            <person name="Ren Q."/>
            <person name="Paulsen I."/>
            <person name="Zhang H."/>
            <person name="Bastida-Corcuera F.D."/>
            <person name="Simoes-Barbosa A."/>
            <person name="Brown M.T."/>
            <person name="Hayes R.D."/>
            <person name="Mukherjee M."/>
            <person name="Okumura C.Y."/>
            <person name="Schneider R."/>
            <person name="Smith A.J."/>
            <person name="Vanacova S."/>
            <person name="Villalvazo M."/>
            <person name="Haas B.J."/>
            <person name="Pertea M."/>
            <person name="Feldblyum T.V."/>
            <person name="Utterback T.R."/>
            <person name="Shu C.L."/>
            <person name="Osoegawa K."/>
            <person name="de Jong P.J."/>
            <person name="Hrdy I."/>
            <person name="Horvathova L."/>
            <person name="Zubacova Z."/>
            <person name="Dolezal P."/>
            <person name="Malik S.B."/>
            <person name="Logsdon J.M. Jr."/>
            <person name="Henze K."/>
            <person name="Gupta A."/>
            <person name="Wang C.C."/>
            <person name="Dunne R.L."/>
            <person name="Upcroft J.A."/>
            <person name="Upcroft P."/>
            <person name="White O."/>
            <person name="Salzberg S.L."/>
            <person name="Tang P."/>
            <person name="Chiu C.-H."/>
            <person name="Lee Y.-S."/>
            <person name="Embley T.M."/>
            <person name="Coombs G.H."/>
            <person name="Mottram J.C."/>
            <person name="Tachezy J."/>
            <person name="Fraser-Liggett C.M."/>
            <person name="Johnson P.J."/>
        </authorList>
    </citation>
    <scope>NUCLEOTIDE SEQUENCE [LARGE SCALE GENOMIC DNA]</scope>
    <source>
        <strain evidence="3">G3</strain>
    </source>
</reference>
<dbReference type="GO" id="GO:0031647">
    <property type="term" value="P:regulation of protein stability"/>
    <property type="evidence" value="ECO:0000318"/>
    <property type="project" value="GO_Central"/>
</dbReference>
<feature type="domain" description="USP" evidence="2">
    <location>
        <begin position="366"/>
        <end position="675"/>
    </location>
</feature>
<evidence type="ECO:0000256" key="1">
    <source>
        <dbReference type="SAM" id="MobiDB-lite"/>
    </source>
</evidence>
<dbReference type="VEuPathDB" id="TrichDB:TVAG_378280"/>
<dbReference type="PROSITE" id="PS50235">
    <property type="entry name" value="USP_3"/>
    <property type="match status" value="1"/>
</dbReference>
<evidence type="ECO:0000259" key="2">
    <source>
        <dbReference type="PROSITE" id="PS50235"/>
    </source>
</evidence>
<dbReference type="PROSITE" id="PS00973">
    <property type="entry name" value="USP_2"/>
    <property type="match status" value="1"/>
</dbReference>
<dbReference type="VEuPathDB" id="TrichDB:TVAGG3_0518390"/>
<dbReference type="GO" id="GO:0016579">
    <property type="term" value="P:protein deubiquitination"/>
    <property type="evidence" value="ECO:0007669"/>
    <property type="project" value="InterPro"/>
</dbReference>
<dbReference type="RefSeq" id="XP_001583335.1">
    <property type="nucleotide sequence ID" value="XM_001583285.1"/>
</dbReference>
<dbReference type="GO" id="GO:0005634">
    <property type="term" value="C:nucleus"/>
    <property type="evidence" value="ECO:0000318"/>
    <property type="project" value="GO_Central"/>
</dbReference>
<dbReference type="InterPro" id="IPR028889">
    <property type="entry name" value="USP"/>
</dbReference>
<accession>A2DB19</accession>
<evidence type="ECO:0000313" key="3">
    <source>
        <dbReference type="EMBL" id="EAY22349.1"/>
    </source>
</evidence>
<dbReference type="OrthoDB" id="289038at2759"/>
<dbReference type="FunFam" id="3.90.70.10:FF:000171">
    <property type="entry name" value="Clan CA, family C19, ubiquitin hydrolase-like cysteine peptidase"/>
    <property type="match status" value="1"/>
</dbReference>
<evidence type="ECO:0000313" key="4">
    <source>
        <dbReference type="Proteomes" id="UP000001542"/>
    </source>
</evidence>